<comment type="caution">
    <text evidence="2">The sequence shown here is derived from an EMBL/GenBank/DDBJ whole genome shotgun (WGS) entry which is preliminary data.</text>
</comment>
<evidence type="ECO:0000313" key="2">
    <source>
        <dbReference type="EMBL" id="MFD1369586.1"/>
    </source>
</evidence>
<keyword evidence="2" id="KW-0503">Monooxygenase</keyword>
<dbReference type="SUPFAM" id="SSF54909">
    <property type="entry name" value="Dimeric alpha+beta barrel"/>
    <property type="match status" value="1"/>
</dbReference>
<gene>
    <name evidence="2" type="ORF">ACFQ5G_29965</name>
</gene>
<organism evidence="2 3">
    <name type="scientific">Actinoplanes sichuanensis</name>
    <dbReference type="NCBI Taxonomy" id="512349"/>
    <lineage>
        <taxon>Bacteria</taxon>
        <taxon>Bacillati</taxon>
        <taxon>Actinomycetota</taxon>
        <taxon>Actinomycetes</taxon>
        <taxon>Micromonosporales</taxon>
        <taxon>Micromonosporaceae</taxon>
        <taxon>Actinoplanes</taxon>
    </lineage>
</organism>
<feature type="domain" description="ABM" evidence="1">
    <location>
        <begin position="3"/>
        <end position="91"/>
    </location>
</feature>
<dbReference type="Proteomes" id="UP001597183">
    <property type="component" value="Unassembled WGS sequence"/>
</dbReference>
<dbReference type="Pfam" id="PF03992">
    <property type="entry name" value="ABM"/>
    <property type="match status" value="1"/>
</dbReference>
<dbReference type="EMBL" id="JBHTMK010000040">
    <property type="protein sequence ID" value="MFD1369586.1"/>
    <property type="molecule type" value="Genomic_DNA"/>
</dbReference>
<protein>
    <submittedName>
        <fullName evidence="2">Quinol monooxygenase</fullName>
        <ecNumber evidence="2">1.-.-.-</ecNumber>
    </submittedName>
</protein>
<dbReference type="PANTHER" id="PTHR33336:SF15">
    <property type="entry name" value="ABM DOMAIN-CONTAINING PROTEIN"/>
    <property type="match status" value="1"/>
</dbReference>
<dbReference type="PROSITE" id="PS51725">
    <property type="entry name" value="ABM"/>
    <property type="match status" value="1"/>
</dbReference>
<dbReference type="PANTHER" id="PTHR33336">
    <property type="entry name" value="QUINOL MONOOXYGENASE YGIN-RELATED"/>
    <property type="match status" value="1"/>
</dbReference>
<accession>A0ABW4AFN6</accession>
<dbReference type="Gene3D" id="3.30.70.100">
    <property type="match status" value="1"/>
</dbReference>
<sequence length="98" mass="10994">MTYAVIAHYRCAPEDTELVRASLLAMREHTRTEPANLAYVVHADTEDANAFVLYEVYADRAGFEAHAASDHFAEHIVGVVRPRLRERRVTFAAPLPAD</sequence>
<dbReference type="InterPro" id="IPR011008">
    <property type="entry name" value="Dimeric_a/b-barrel"/>
</dbReference>
<dbReference type="GO" id="GO:0004497">
    <property type="term" value="F:monooxygenase activity"/>
    <property type="evidence" value="ECO:0007669"/>
    <property type="project" value="UniProtKB-KW"/>
</dbReference>
<dbReference type="RefSeq" id="WP_317792249.1">
    <property type="nucleotide sequence ID" value="NZ_AP028461.1"/>
</dbReference>
<dbReference type="InterPro" id="IPR050744">
    <property type="entry name" value="AI-2_Isomerase_LsrG"/>
</dbReference>
<keyword evidence="3" id="KW-1185">Reference proteome</keyword>
<name>A0ABW4AFN6_9ACTN</name>
<keyword evidence="2" id="KW-0560">Oxidoreductase</keyword>
<evidence type="ECO:0000259" key="1">
    <source>
        <dbReference type="PROSITE" id="PS51725"/>
    </source>
</evidence>
<dbReference type="InterPro" id="IPR007138">
    <property type="entry name" value="ABM_dom"/>
</dbReference>
<proteinExistence type="predicted"/>
<dbReference type="EC" id="1.-.-.-" evidence="2"/>
<reference evidence="3" key="1">
    <citation type="journal article" date="2019" name="Int. J. Syst. Evol. Microbiol.">
        <title>The Global Catalogue of Microorganisms (GCM) 10K type strain sequencing project: providing services to taxonomists for standard genome sequencing and annotation.</title>
        <authorList>
            <consortium name="The Broad Institute Genomics Platform"/>
            <consortium name="The Broad Institute Genome Sequencing Center for Infectious Disease"/>
            <person name="Wu L."/>
            <person name="Ma J."/>
        </authorList>
    </citation>
    <scope>NUCLEOTIDE SEQUENCE [LARGE SCALE GENOMIC DNA]</scope>
    <source>
        <strain evidence="3">CCM 7526</strain>
    </source>
</reference>
<evidence type="ECO:0000313" key="3">
    <source>
        <dbReference type="Proteomes" id="UP001597183"/>
    </source>
</evidence>